<dbReference type="HOGENOM" id="CLU_160218_0_0_1"/>
<reference evidence="2 3" key="1">
    <citation type="journal article" date="2007" name="Nature">
        <title>Evolution of genes and genomes on the Drosophila phylogeny.</title>
        <authorList>
            <consortium name="Drosophila 12 Genomes Consortium"/>
            <person name="Clark A.G."/>
            <person name="Eisen M.B."/>
            <person name="Smith D.R."/>
            <person name="Bergman C.M."/>
            <person name="Oliver B."/>
            <person name="Markow T.A."/>
            <person name="Kaufman T.C."/>
            <person name="Kellis M."/>
            <person name="Gelbart W."/>
            <person name="Iyer V.N."/>
            <person name="Pollard D.A."/>
            <person name="Sackton T.B."/>
            <person name="Larracuente A.M."/>
            <person name="Singh N.D."/>
            <person name="Abad J.P."/>
            <person name="Abt D.N."/>
            <person name="Adryan B."/>
            <person name="Aguade M."/>
            <person name="Akashi H."/>
            <person name="Anderson W.W."/>
            <person name="Aquadro C.F."/>
            <person name="Ardell D.H."/>
            <person name="Arguello R."/>
            <person name="Artieri C.G."/>
            <person name="Barbash D.A."/>
            <person name="Barker D."/>
            <person name="Barsanti P."/>
            <person name="Batterham P."/>
            <person name="Batzoglou S."/>
            <person name="Begun D."/>
            <person name="Bhutkar A."/>
            <person name="Blanco E."/>
            <person name="Bosak S.A."/>
            <person name="Bradley R.K."/>
            <person name="Brand A.D."/>
            <person name="Brent M.R."/>
            <person name="Brooks A.N."/>
            <person name="Brown R.H."/>
            <person name="Butlin R.K."/>
            <person name="Caggese C."/>
            <person name="Calvi B.R."/>
            <person name="Bernardo de Carvalho A."/>
            <person name="Caspi A."/>
            <person name="Castrezana S."/>
            <person name="Celniker S.E."/>
            <person name="Chang J.L."/>
            <person name="Chapple C."/>
            <person name="Chatterji S."/>
            <person name="Chinwalla A."/>
            <person name="Civetta A."/>
            <person name="Clifton S.W."/>
            <person name="Comeron J.M."/>
            <person name="Costello J.C."/>
            <person name="Coyne J.A."/>
            <person name="Daub J."/>
            <person name="David R.G."/>
            <person name="Delcher A.L."/>
            <person name="Delehaunty K."/>
            <person name="Do C.B."/>
            <person name="Ebling H."/>
            <person name="Edwards K."/>
            <person name="Eickbush T."/>
            <person name="Evans J.D."/>
            <person name="Filipski A."/>
            <person name="Findeiss S."/>
            <person name="Freyhult E."/>
            <person name="Fulton L."/>
            <person name="Fulton R."/>
            <person name="Garcia A.C."/>
            <person name="Gardiner A."/>
            <person name="Garfield D.A."/>
            <person name="Garvin B.E."/>
            <person name="Gibson G."/>
            <person name="Gilbert D."/>
            <person name="Gnerre S."/>
            <person name="Godfrey J."/>
            <person name="Good R."/>
            <person name="Gotea V."/>
            <person name="Gravely B."/>
            <person name="Greenberg A.J."/>
            <person name="Griffiths-Jones S."/>
            <person name="Gross S."/>
            <person name="Guigo R."/>
            <person name="Gustafson E.A."/>
            <person name="Haerty W."/>
            <person name="Hahn M.W."/>
            <person name="Halligan D.L."/>
            <person name="Halpern A.L."/>
            <person name="Halter G.M."/>
            <person name="Han M.V."/>
            <person name="Heger A."/>
            <person name="Hillier L."/>
            <person name="Hinrichs A.S."/>
            <person name="Holmes I."/>
            <person name="Hoskins R.A."/>
            <person name="Hubisz M.J."/>
            <person name="Hultmark D."/>
            <person name="Huntley M.A."/>
            <person name="Jaffe D.B."/>
            <person name="Jagadeeshan S."/>
            <person name="Jeck W.R."/>
            <person name="Johnson J."/>
            <person name="Jones C.D."/>
            <person name="Jordan W.C."/>
            <person name="Karpen G.H."/>
            <person name="Kataoka E."/>
            <person name="Keightley P.D."/>
            <person name="Kheradpour P."/>
            <person name="Kirkness E.F."/>
            <person name="Koerich L.B."/>
            <person name="Kristiansen K."/>
            <person name="Kudrna D."/>
            <person name="Kulathinal R.J."/>
            <person name="Kumar S."/>
            <person name="Kwok R."/>
            <person name="Lander E."/>
            <person name="Langley C.H."/>
            <person name="Lapoint R."/>
            <person name="Lazzaro B.P."/>
            <person name="Lee S.J."/>
            <person name="Levesque L."/>
            <person name="Li R."/>
            <person name="Lin C.F."/>
            <person name="Lin M.F."/>
            <person name="Lindblad-Toh K."/>
            <person name="Llopart A."/>
            <person name="Long M."/>
            <person name="Low L."/>
            <person name="Lozovsky E."/>
            <person name="Lu J."/>
            <person name="Luo M."/>
            <person name="Machado C.A."/>
            <person name="Makalowski W."/>
            <person name="Marzo M."/>
            <person name="Matsuda M."/>
            <person name="Matzkin L."/>
            <person name="McAllister B."/>
            <person name="McBride C.S."/>
            <person name="McKernan B."/>
            <person name="McKernan K."/>
            <person name="Mendez-Lago M."/>
            <person name="Minx P."/>
            <person name="Mollenhauer M.U."/>
            <person name="Montooth K."/>
            <person name="Mount S.M."/>
            <person name="Mu X."/>
            <person name="Myers E."/>
            <person name="Negre B."/>
            <person name="Newfeld S."/>
            <person name="Nielsen R."/>
            <person name="Noor M.A."/>
            <person name="O'Grady P."/>
            <person name="Pachter L."/>
            <person name="Papaceit M."/>
            <person name="Parisi M.J."/>
            <person name="Parisi M."/>
            <person name="Parts L."/>
            <person name="Pedersen J.S."/>
            <person name="Pesole G."/>
            <person name="Phillippy A.M."/>
            <person name="Ponting C.P."/>
            <person name="Pop M."/>
            <person name="Porcelli D."/>
            <person name="Powell J.R."/>
            <person name="Prohaska S."/>
            <person name="Pruitt K."/>
            <person name="Puig M."/>
            <person name="Quesneville H."/>
            <person name="Ram K.R."/>
            <person name="Rand D."/>
            <person name="Rasmussen M.D."/>
            <person name="Reed L.K."/>
            <person name="Reenan R."/>
            <person name="Reily A."/>
            <person name="Remington K.A."/>
            <person name="Rieger T.T."/>
            <person name="Ritchie M.G."/>
            <person name="Robin C."/>
            <person name="Rogers Y.H."/>
            <person name="Rohde C."/>
            <person name="Rozas J."/>
            <person name="Rubenfield M.J."/>
            <person name="Ruiz A."/>
            <person name="Russo S."/>
            <person name="Salzberg S.L."/>
            <person name="Sanchez-Gracia A."/>
            <person name="Saranga D.J."/>
            <person name="Sato H."/>
            <person name="Schaeffer S.W."/>
            <person name="Schatz M.C."/>
            <person name="Schlenke T."/>
            <person name="Schwartz R."/>
            <person name="Segarra C."/>
            <person name="Singh R.S."/>
            <person name="Sirot L."/>
            <person name="Sirota M."/>
            <person name="Sisneros N.B."/>
            <person name="Smith C.D."/>
            <person name="Smith T.F."/>
            <person name="Spieth J."/>
            <person name="Stage D.E."/>
            <person name="Stark A."/>
            <person name="Stephan W."/>
            <person name="Strausberg R.L."/>
            <person name="Strempel S."/>
            <person name="Sturgill D."/>
            <person name="Sutton G."/>
            <person name="Sutton G.G."/>
            <person name="Tao W."/>
            <person name="Teichmann S."/>
            <person name="Tobari Y.N."/>
            <person name="Tomimura Y."/>
            <person name="Tsolas J.M."/>
            <person name="Valente V.L."/>
            <person name="Venter E."/>
            <person name="Venter J.C."/>
            <person name="Vicario S."/>
            <person name="Vieira F.G."/>
            <person name="Vilella A.J."/>
            <person name="Villasante A."/>
            <person name="Walenz B."/>
            <person name="Wang J."/>
            <person name="Wasserman M."/>
            <person name="Watts T."/>
            <person name="Wilson D."/>
            <person name="Wilson R.K."/>
            <person name="Wing R.A."/>
            <person name="Wolfner M.F."/>
            <person name="Wong A."/>
            <person name="Wong G.K."/>
            <person name="Wu C.I."/>
            <person name="Wu G."/>
            <person name="Yamamoto D."/>
            <person name="Yang H.P."/>
            <person name="Yang S.P."/>
            <person name="Yorke J.A."/>
            <person name="Yoshida K."/>
            <person name="Zdobnov E."/>
            <person name="Zhang P."/>
            <person name="Zhang Y."/>
            <person name="Zimin A.V."/>
            <person name="Baldwin J."/>
            <person name="Abdouelleil A."/>
            <person name="Abdulkadir J."/>
            <person name="Abebe A."/>
            <person name="Abera B."/>
            <person name="Abreu J."/>
            <person name="Acer S.C."/>
            <person name="Aftuck L."/>
            <person name="Alexander A."/>
            <person name="An P."/>
            <person name="Anderson E."/>
            <person name="Anderson S."/>
            <person name="Arachi H."/>
            <person name="Azer M."/>
            <person name="Bachantsang P."/>
            <person name="Barry A."/>
            <person name="Bayul T."/>
            <person name="Berlin A."/>
            <person name="Bessette D."/>
            <person name="Bloom T."/>
            <person name="Blye J."/>
            <person name="Boguslavskiy L."/>
            <person name="Bonnet C."/>
            <person name="Boukhgalter B."/>
            <person name="Bourzgui I."/>
            <person name="Brown A."/>
            <person name="Cahill P."/>
            <person name="Channer S."/>
            <person name="Cheshatsang Y."/>
            <person name="Chuda L."/>
            <person name="Citroen M."/>
            <person name="Collymore A."/>
            <person name="Cooke P."/>
            <person name="Costello M."/>
            <person name="D'Aco K."/>
            <person name="Daza R."/>
            <person name="De Haan G."/>
            <person name="DeGray S."/>
            <person name="DeMaso C."/>
            <person name="Dhargay N."/>
            <person name="Dooley K."/>
            <person name="Dooley E."/>
            <person name="Doricent M."/>
            <person name="Dorje P."/>
            <person name="Dorjee K."/>
            <person name="Dupes A."/>
            <person name="Elong R."/>
            <person name="Falk J."/>
            <person name="Farina A."/>
            <person name="Faro S."/>
            <person name="Ferguson D."/>
            <person name="Fisher S."/>
            <person name="Foley C.D."/>
            <person name="Franke A."/>
            <person name="Friedrich D."/>
            <person name="Gadbois L."/>
            <person name="Gearin G."/>
            <person name="Gearin C.R."/>
            <person name="Giannoukos G."/>
            <person name="Goode T."/>
            <person name="Graham J."/>
            <person name="Grandbois E."/>
            <person name="Grewal S."/>
            <person name="Gyaltsen K."/>
            <person name="Hafez N."/>
            <person name="Hagos B."/>
            <person name="Hall J."/>
            <person name="Henson C."/>
            <person name="Hollinger A."/>
            <person name="Honan T."/>
            <person name="Huard M.D."/>
            <person name="Hughes L."/>
            <person name="Hurhula B."/>
            <person name="Husby M.E."/>
            <person name="Kamat A."/>
            <person name="Kanga B."/>
            <person name="Kashin S."/>
            <person name="Khazanovich D."/>
            <person name="Kisner P."/>
            <person name="Lance K."/>
            <person name="Lara M."/>
            <person name="Lee W."/>
            <person name="Lennon N."/>
            <person name="Letendre F."/>
            <person name="LeVine R."/>
            <person name="Lipovsky A."/>
            <person name="Liu X."/>
            <person name="Liu J."/>
            <person name="Liu S."/>
            <person name="Lokyitsang T."/>
            <person name="Lokyitsang Y."/>
            <person name="Lubonja R."/>
            <person name="Lui A."/>
            <person name="MacDonald P."/>
            <person name="Magnisalis V."/>
            <person name="Maru K."/>
            <person name="Matthews C."/>
            <person name="McCusker W."/>
            <person name="McDonough S."/>
            <person name="Mehta T."/>
            <person name="Meldrim J."/>
            <person name="Meneus L."/>
            <person name="Mihai O."/>
            <person name="Mihalev A."/>
            <person name="Mihova T."/>
            <person name="Mittelman R."/>
            <person name="Mlenga V."/>
            <person name="Montmayeur A."/>
            <person name="Mulrain L."/>
            <person name="Navidi A."/>
            <person name="Naylor J."/>
            <person name="Negash T."/>
            <person name="Nguyen T."/>
            <person name="Nguyen N."/>
            <person name="Nicol R."/>
            <person name="Norbu C."/>
            <person name="Norbu N."/>
            <person name="Novod N."/>
            <person name="O'Neill B."/>
            <person name="Osman S."/>
            <person name="Markiewicz E."/>
            <person name="Oyono O.L."/>
            <person name="Patti C."/>
            <person name="Phunkhang P."/>
            <person name="Pierre F."/>
            <person name="Priest M."/>
            <person name="Raghuraman S."/>
            <person name="Rege F."/>
            <person name="Reyes R."/>
            <person name="Rise C."/>
            <person name="Rogov P."/>
            <person name="Ross K."/>
            <person name="Ryan E."/>
            <person name="Settipalli S."/>
            <person name="Shea T."/>
            <person name="Sherpa N."/>
            <person name="Shi L."/>
            <person name="Shih D."/>
            <person name="Sparrow T."/>
            <person name="Spaulding J."/>
            <person name="Stalker J."/>
            <person name="Stange-Thomann N."/>
            <person name="Stavropoulos S."/>
            <person name="Stone C."/>
            <person name="Strader C."/>
            <person name="Tesfaye S."/>
            <person name="Thomson T."/>
            <person name="Thoulutsang Y."/>
            <person name="Thoulutsang D."/>
            <person name="Topham K."/>
            <person name="Topping I."/>
            <person name="Tsamla T."/>
            <person name="Vassiliev H."/>
            <person name="Vo A."/>
            <person name="Wangchuk T."/>
            <person name="Wangdi T."/>
            <person name="Weiand M."/>
            <person name="Wilkinson J."/>
            <person name="Wilson A."/>
            <person name="Yadav S."/>
            <person name="Young G."/>
            <person name="Yu Q."/>
            <person name="Zembek L."/>
            <person name="Zhong D."/>
            <person name="Zimmer A."/>
            <person name="Zwirko Z."/>
            <person name="Jaffe D.B."/>
            <person name="Alvarez P."/>
            <person name="Brockman W."/>
            <person name="Butler J."/>
            <person name="Chin C."/>
            <person name="Gnerre S."/>
            <person name="Grabherr M."/>
            <person name="Kleber M."/>
            <person name="Mauceli E."/>
            <person name="MacCallum I."/>
        </authorList>
    </citation>
    <scope>NUCLEOTIDE SEQUENCE [LARGE SCALE GENOMIC DNA]</scope>
    <source>
        <strain evidence="3">Tucson 15010-1051.87</strain>
    </source>
</reference>
<evidence type="ECO:0000256" key="1">
    <source>
        <dbReference type="SAM" id="MobiDB-lite"/>
    </source>
</evidence>
<feature type="compositionally biased region" description="Polar residues" evidence="1">
    <location>
        <begin position="51"/>
        <end position="72"/>
    </location>
</feature>
<dbReference type="KEGG" id="dvi:6628946"/>
<organism evidence="2 3">
    <name type="scientific">Drosophila virilis</name>
    <name type="common">Fruit fly</name>
    <dbReference type="NCBI Taxonomy" id="7244"/>
    <lineage>
        <taxon>Eukaryota</taxon>
        <taxon>Metazoa</taxon>
        <taxon>Ecdysozoa</taxon>
        <taxon>Arthropoda</taxon>
        <taxon>Hexapoda</taxon>
        <taxon>Insecta</taxon>
        <taxon>Pterygota</taxon>
        <taxon>Neoptera</taxon>
        <taxon>Endopterygota</taxon>
        <taxon>Diptera</taxon>
        <taxon>Brachycera</taxon>
        <taxon>Muscomorpha</taxon>
        <taxon>Ephydroidea</taxon>
        <taxon>Drosophilidae</taxon>
        <taxon>Drosophila</taxon>
    </lineage>
</organism>
<dbReference type="InParanoid" id="B4LQF5"/>
<evidence type="ECO:0000313" key="2">
    <source>
        <dbReference type="EMBL" id="EDW63405.2"/>
    </source>
</evidence>
<keyword evidence="3" id="KW-1185">Reference proteome</keyword>
<dbReference type="AlphaFoldDB" id="B4LQF5"/>
<sequence>MDYGNSGAEFNWNYVGGVGGQGGQGMSGYNPQVSQMSQGGYSSGHGGGQWLHSNQANPHSNYQQGMASNSTPPAAYEAYNQSMMRYANLPKSEGGGMGQMGMSAMSGNYGAYAAGMNRNGLGHAGAGMGQGANSGYSSW</sequence>
<name>B4LQF5_DROVI</name>
<evidence type="ECO:0000313" key="3">
    <source>
        <dbReference type="Proteomes" id="UP000008792"/>
    </source>
</evidence>
<dbReference type="Proteomes" id="UP000008792">
    <property type="component" value="Unassembled WGS sequence"/>
</dbReference>
<gene>
    <name evidence="2" type="primary">Dvir\GJ14904</name>
    <name evidence="2" type="ORF">Dvir_GJ14904</name>
</gene>
<protein>
    <submittedName>
        <fullName evidence="2">Uncharacterized protein</fullName>
    </submittedName>
</protein>
<dbReference type="EMBL" id="CH940649">
    <property type="protein sequence ID" value="EDW63405.2"/>
    <property type="molecule type" value="Genomic_DNA"/>
</dbReference>
<feature type="region of interest" description="Disordered" evidence="1">
    <location>
        <begin position="37"/>
        <end position="74"/>
    </location>
</feature>
<proteinExistence type="predicted"/>
<accession>B4LQF5</accession>
<dbReference type="OrthoDB" id="7871666at2759"/>